<keyword evidence="2" id="KW-0472">Membrane</keyword>
<name>A0A1I4HBK0_9ACTN</name>
<feature type="transmembrane region" description="Helical" evidence="2">
    <location>
        <begin position="67"/>
        <end position="85"/>
    </location>
</feature>
<dbReference type="InterPro" id="IPR046291">
    <property type="entry name" value="DUF6328"/>
</dbReference>
<dbReference type="AlphaFoldDB" id="A0A1I4HBK0"/>
<accession>A0A1I4HBK0</accession>
<dbReference type="Pfam" id="PF19853">
    <property type="entry name" value="DUF6328"/>
    <property type="match status" value="1"/>
</dbReference>
<keyword evidence="2" id="KW-1133">Transmembrane helix</keyword>
<evidence type="ECO:0000256" key="1">
    <source>
        <dbReference type="SAM" id="MobiDB-lite"/>
    </source>
</evidence>
<evidence type="ECO:0000313" key="3">
    <source>
        <dbReference type="EMBL" id="SFL38801.1"/>
    </source>
</evidence>
<dbReference type="Proteomes" id="UP000198928">
    <property type="component" value="Unassembled WGS sequence"/>
</dbReference>
<gene>
    <name evidence="3" type="ORF">SAMN05192584_11825</name>
</gene>
<keyword evidence="2" id="KW-0812">Transmembrane</keyword>
<feature type="transmembrane region" description="Helical" evidence="2">
    <location>
        <begin position="139"/>
        <end position="162"/>
    </location>
</feature>
<sequence length="207" mass="22985">MTPGTDMAADRDGGGRRPADTGDTGGPAARAARRADESARAAREERRESEKERADRRWTELLQEVRVAQMGIQILLGFLLSVAFTERFTDLGPMDRNIYVVTVVLGSAATGTLIAPVALHRFVTGHRMKPQTVEWAARLTITGLVLLLCTVTCALLLILRVVLDNGMAWWIVGALFMWFVGAWFLLPAWARRVGPRQKEREGLEQRS</sequence>
<keyword evidence="4" id="KW-1185">Reference proteome</keyword>
<proteinExistence type="predicted"/>
<feature type="transmembrane region" description="Helical" evidence="2">
    <location>
        <begin position="97"/>
        <end position="119"/>
    </location>
</feature>
<feature type="transmembrane region" description="Helical" evidence="2">
    <location>
        <begin position="168"/>
        <end position="190"/>
    </location>
</feature>
<dbReference type="EMBL" id="FOSG01000018">
    <property type="protein sequence ID" value="SFL38801.1"/>
    <property type="molecule type" value="Genomic_DNA"/>
</dbReference>
<evidence type="ECO:0000313" key="4">
    <source>
        <dbReference type="Proteomes" id="UP000198928"/>
    </source>
</evidence>
<reference evidence="4" key="1">
    <citation type="submission" date="2016-10" db="EMBL/GenBank/DDBJ databases">
        <authorList>
            <person name="Varghese N."/>
            <person name="Submissions S."/>
        </authorList>
    </citation>
    <scope>NUCLEOTIDE SEQUENCE [LARGE SCALE GENOMIC DNA]</scope>
    <source>
        <strain evidence="4">PL19</strain>
    </source>
</reference>
<evidence type="ECO:0000256" key="2">
    <source>
        <dbReference type="SAM" id="Phobius"/>
    </source>
</evidence>
<protein>
    <submittedName>
        <fullName evidence="3">Uncharacterized protein</fullName>
    </submittedName>
</protein>
<feature type="compositionally biased region" description="Basic and acidic residues" evidence="1">
    <location>
        <begin position="33"/>
        <end position="55"/>
    </location>
</feature>
<organism evidence="3 4">
    <name type="scientific">Streptomyces pini</name>
    <dbReference type="NCBI Taxonomy" id="1520580"/>
    <lineage>
        <taxon>Bacteria</taxon>
        <taxon>Bacillati</taxon>
        <taxon>Actinomycetota</taxon>
        <taxon>Actinomycetes</taxon>
        <taxon>Kitasatosporales</taxon>
        <taxon>Streptomycetaceae</taxon>
        <taxon>Streptomyces</taxon>
    </lineage>
</organism>
<dbReference type="SUPFAM" id="SSF103473">
    <property type="entry name" value="MFS general substrate transporter"/>
    <property type="match status" value="1"/>
</dbReference>
<feature type="compositionally biased region" description="Basic and acidic residues" evidence="1">
    <location>
        <begin position="8"/>
        <end position="20"/>
    </location>
</feature>
<feature type="region of interest" description="Disordered" evidence="1">
    <location>
        <begin position="1"/>
        <end position="55"/>
    </location>
</feature>
<dbReference type="InterPro" id="IPR036259">
    <property type="entry name" value="MFS_trans_sf"/>
</dbReference>